<evidence type="ECO:0008006" key="4">
    <source>
        <dbReference type="Google" id="ProtNLM"/>
    </source>
</evidence>
<dbReference type="RefSeq" id="WP_170185837.1">
    <property type="nucleotide sequence ID" value="NZ_LDJL01000002.1"/>
</dbReference>
<feature type="signal peptide" evidence="1">
    <location>
        <begin position="1"/>
        <end position="26"/>
    </location>
</feature>
<organism evidence="2 3">
    <name type="scientific">Pseudoxanthomonas dokdonensis</name>
    <dbReference type="NCBI Taxonomy" id="344882"/>
    <lineage>
        <taxon>Bacteria</taxon>
        <taxon>Pseudomonadati</taxon>
        <taxon>Pseudomonadota</taxon>
        <taxon>Gammaproteobacteria</taxon>
        <taxon>Lysobacterales</taxon>
        <taxon>Lysobacteraceae</taxon>
        <taxon>Pseudoxanthomonas</taxon>
    </lineage>
</organism>
<dbReference type="AlphaFoldDB" id="A0A0R0CZ94"/>
<evidence type="ECO:0000256" key="1">
    <source>
        <dbReference type="SAM" id="SignalP"/>
    </source>
</evidence>
<dbReference type="Pfam" id="PF11101">
    <property type="entry name" value="DUF2884"/>
    <property type="match status" value="1"/>
</dbReference>
<gene>
    <name evidence="2" type="ORF">ABB29_02535</name>
</gene>
<accession>A0A0R0CZ94</accession>
<keyword evidence="1" id="KW-0732">Signal</keyword>
<dbReference type="Proteomes" id="UP000052052">
    <property type="component" value="Unassembled WGS sequence"/>
</dbReference>
<reference evidence="2 3" key="1">
    <citation type="submission" date="2015-05" db="EMBL/GenBank/DDBJ databases">
        <title>Genome sequencing and analysis of members of genus Stenotrophomonas.</title>
        <authorList>
            <person name="Patil P.P."/>
            <person name="Midha S."/>
            <person name="Patil P.B."/>
        </authorList>
    </citation>
    <scope>NUCLEOTIDE SEQUENCE [LARGE SCALE GENOMIC DNA]</scope>
    <source>
        <strain evidence="2 3">DSM 21858</strain>
    </source>
</reference>
<evidence type="ECO:0000313" key="2">
    <source>
        <dbReference type="EMBL" id="KRG71738.1"/>
    </source>
</evidence>
<dbReference type="STRING" id="344882.ABB29_02535"/>
<dbReference type="EMBL" id="LDJL01000002">
    <property type="protein sequence ID" value="KRG71738.1"/>
    <property type="molecule type" value="Genomic_DNA"/>
</dbReference>
<dbReference type="InterPro" id="IPR021307">
    <property type="entry name" value="DUF2884"/>
</dbReference>
<name>A0A0R0CZ94_9GAMM</name>
<proteinExistence type="predicted"/>
<keyword evidence="3" id="KW-1185">Reference proteome</keyword>
<sequence>MARSSNLWSISLLALALCALAPSVGAAEVHCDVESDYDVTLNERSLIFTRDDASPKALVMRQGKLFVDDQWVSLDAGDSERLRQFEEGFRQTMPLAAEVAADAVDIAFSALGEVAAGLGNDPASTRKKLEQARVQMNTRMARDISPTHFSEKALGESIGQTVAEVLPTLTGDIVGGALAAALSGDSERLERMQNLDQEIEARLAPRTKALEGRAQKLCDSMLALDRLDNALAYRLPDGRALELLRHSPDQSDTSGKH</sequence>
<dbReference type="PATRIC" id="fig|344882.3.peg.1714"/>
<protein>
    <recommendedName>
        <fullName evidence="4">DUF2884 domain-containing protein</fullName>
    </recommendedName>
</protein>
<feature type="chain" id="PRO_5006394823" description="DUF2884 domain-containing protein" evidence="1">
    <location>
        <begin position="27"/>
        <end position="257"/>
    </location>
</feature>
<comment type="caution">
    <text evidence="2">The sequence shown here is derived from an EMBL/GenBank/DDBJ whole genome shotgun (WGS) entry which is preliminary data.</text>
</comment>
<evidence type="ECO:0000313" key="3">
    <source>
        <dbReference type="Proteomes" id="UP000052052"/>
    </source>
</evidence>